<feature type="region of interest" description="Disordered" evidence="1">
    <location>
        <begin position="449"/>
        <end position="468"/>
    </location>
</feature>
<name>A0A430G146_9SPHN</name>
<proteinExistence type="predicted"/>
<protein>
    <submittedName>
        <fullName evidence="2">Uncharacterized protein</fullName>
    </submittedName>
</protein>
<evidence type="ECO:0000256" key="1">
    <source>
        <dbReference type="SAM" id="MobiDB-lite"/>
    </source>
</evidence>
<gene>
    <name evidence="2" type="ORF">DAH66_15385</name>
</gene>
<reference evidence="2 3" key="1">
    <citation type="submission" date="2018-07" db="EMBL/GenBank/DDBJ databases">
        <title>Genomic and Epidemiologic Investigation of an Indolent Hospital Outbreak.</title>
        <authorList>
            <person name="Johnson R.C."/>
            <person name="Deming C."/>
            <person name="Conlan S."/>
            <person name="Zellmer C.J."/>
            <person name="Michelin A.V."/>
            <person name="Lee-Lin S."/>
            <person name="Thomas P.J."/>
            <person name="Park M."/>
            <person name="Weingarten R.A."/>
            <person name="Less J."/>
            <person name="Dekker J.P."/>
            <person name="Frank K.M."/>
            <person name="Musser K.A."/>
            <person name="Mcquiston J.R."/>
            <person name="Henderson D.K."/>
            <person name="Lau A.F."/>
            <person name="Palmore T.N."/>
            <person name="Segre J.A."/>
        </authorList>
    </citation>
    <scope>NUCLEOTIDE SEQUENCE [LARGE SCALE GENOMIC DNA]</scope>
    <source>
        <strain evidence="2 3">SK-CDC1_0717</strain>
    </source>
</reference>
<accession>A0A430G146</accession>
<evidence type="ECO:0000313" key="3">
    <source>
        <dbReference type="Proteomes" id="UP000287746"/>
    </source>
</evidence>
<dbReference type="EMBL" id="QQYZ01000015">
    <property type="protein sequence ID" value="RSY81073.1"/>
    <property type="molecule type" value="Genomic_DNA"/>
</dbReference>
<organism evidence="2 3">
    <name type="scientific">Sphingomonas koreensis</name>
    <dbReference type="NCBI Taxonomy" id="93064"/>
    <lineage>
        <taxon>Bacteria</taxon>
        <taxon>Pseudomonadati</taxon>
        <taxon>Pseudomonadota</taxon>
        <taxon>Alphaproteobacteria</taxon>
        <taxon>Sphingomonadales</taxon>
        <taxon>Sphingomonadaceae</taxon>
        <taxon>Sphingomonas</taxon>
    </lineage>
</organism>
<sequence length="468" mass="52175">MTIFARRRLQAMLDALAPALSGEKGRDILRRLNDKRTEQALPAEMELALLWTIQSLGDLEIEPSWWGDSRRPDAVTNTLVAGKTAAIEIAAVSDNAISGEEVMDAIAVQICSVADRSLKGSGNYLYFRFAAESGYAQGKYFRRRLAPPGHRLTSEQVAAVEGWIGSGHSKRERLRLLAPGLDVEIEHTERKQVRFHNIFSSMPAETHSLEENPLFELLVRKARQLRGAAPGTIRILFLADIGSTLLRYVGRGGSELDFTHRYVAARQIIHHFLQTRARAVDAVVTFSPRKDFSQFGDRDGLGLKTRRWMVGFFGTAALPEPPEGLNRIAALLPDPHYEGYQARSLFRQGAFSPAGRGQYLGMTIRGNFRENRYSIELPARLLLDLLAGRLSEERFRRELGGANGKSNIFKTWLDKGLTISGAEMAGRDPDEDDDHLILHFSDDAAARPFRLQENDAHDAQAKDQDATA</sequence>
<evidence type="ECO:0000313" key="2">
    <source>
        <dbReference type="EMBL" id="RSY81073.1"/>
    </source>
</evidence>
<comment type="caution">
    <text evidence="2">The sequence shown here is derived from an EMBL/GenBank/DDBJ whole genome shotgun (WGS) entry which is preliminary data.</text>
</comment>
<dbReference type="AlphaFoldDB" id="A0A430G146"/>
<dbReference type="Proteomes" id="UP000287746">
    <property type="component" value="Unassembled WGS sequence"/>
</dbReference>
<dbReference type="RefSeq" id="WP_126005035.1">
    <property type="nucleotide sequence ID" value="NZ_QQYZ01000015.1"/>
</dbReference>